<comment type="caution">
    <text evidence="1">The sequence shown here is derived from an EMBL/GenBank/DDBJ whole genome shotgun (WGS) entry which is preliminary data.</text>
</comment>
<proteinExistence type="predicted"/>
<organism evidence="1 2">
    <name type="scientific">Marasmiellus scandens</name>
    <dbReference type="NCBI Taxonomy" id="2682957"/>
    <lineage>
        <taxon>Eukaryota</taxon>
        <taxon>Fungi</taxon>
        <taxon>Dikarya</taxon>
        <taxon>Basidiomycota</taxon>
        <taxon>Agaricomycotina</taxon>
        <taxon>Agaricomycetes</taxon>
        <taxon>Agaricomycetidae</taxon>
        <taxon>Agaricales</taxon>
        <taxon>Marasmiineae</taxon>
        <taxon>Omphalotaceae</taxon>
        <taxon>Marasmiellus</taxon>
    </lineage>
</organism>
<accession>A0ABR1IMT5</accession>
<dbReference type="Proteomes" id="UP001498398">
    <property type="component" value="Unassembled WGS sequence"/>
</dbReference>
<protein>
    <submittedName>
        <fullName evidence="1">Uncharacterized protein</fullName>
    </submittedName>
</protein>
<sequence>MARSTKPTTPTNFKRMLHAAHKQGMSSRKPWRHHMKRMPIKLTNVEKLARKQVRRREKEALQAHVNDASEWLVSKAKTMAEELGKHNYLYYLDVLMQSYCLKQKRWKLGPFQAFVSMEMKRINAEVPEGTPRMKVLDCMPDIAKKWVTLTDDEKIVVTADELCQLEENRENRELAGHNSSISAFHNVQTSLEDAKLLAQRLNARTGAETIIITVRSNSEHFNPPEAYVTSDRVADFFTMAFKQTPVQIASHLEGYCIAGIEGE</sequence>
<reference evidence="1 2" key="1">
    <citation type="submission" date="2024-01" db="EMBL/GenBank/DDBJ databases">
        <title>A draft genome for the cacao thread blight pathogen Marasmiellus scandens.</title>
        <authorList>
            <person name="Baruah I.K."/>
            <person name="Leung J."/>
            <person name="Bukari Y."/>
            <person name="Amoako-Attah I."/>
            <person name="Meinhardt L.W."/>
            <person name="Bailey B.A."/>
            <person name="Cohen S.P."/>
        </authorList>
    </citation>
    <scope>NUCLEOTIDE SEQUENCE [LARGE SCALE GENOMIC DNA]</scope>
    <source>
        <strain evidence="1 2">GH-19</strain>
    </source>
</reference>
<name>A0ABR1IMT5_9AGAR</name>
<gene>
    <name evidence="1" type="ORF">VKT23_019455</name>
</gene>
<keyword evidence="2" id="KW-1185">Reference proteome</keyword>
<evidence type="ECO:0000313" key="2">
    <source>
        <dbReference type="Proteomes" id="UP001498398"/>
    </source>
</evidence>
<evidence type="ECO:0000313" key="1">
    <source>
        <dbReference type="EMBL" id="KAK7435758.1"/>
    </source>
</evidence>
<dbReference type="EMBL" id="JBANRG010000102">
    <property type="protein sequence ID" value="KAK7435758.1"/>
    <property type="molecule type" value="Genomic_DNA"/>
</dbReference>